<sequence>MKENNTYPLISIALCTYNGEEYLKQQMDSLLSQSYPNLEIIISDDASTDQTVSILQSYSQANLFIFVNKKNLGFNQNFESCLKKCTGQYICISDQDDEWHTEKIQQLYEKIKNHPMVFSDSAFIDEKGKLLQTTMSQSLNRTFSPINSPLELVYCNIVSGHSMLFARKLLDKALPIPDSVFYDWWLAFVATTTGEVQYLDAELVNHREHSGSAMLIHSQKNILDSKKHRRSKRHKELLARIQLFSEVSTISKKDKLVLKKLHNLLQERLEKRFSWRLFLFFTKYGKELFIKYRDRPLLNRLNFYIKEAKKINC</sequence>
<keyword evidence="2" id="KW-0328">Glycosyltransferase</keyword>
<dbReference type="InterPro" id="IPR029044">
    <property type="entry name" value="Nucleotide-diphossugar_trans"/>
</dbReference>
<name>A0A6S6T2Q1_9GAMM</name>
<proteinExistence type="predicted"/>
<dbReference type="SUPFAM" id="SSF53448">
    <property type="entry name" value="Nucleotide-diphospho-sugar transferases"/>
    <property type="match status" value="1"/>
</dbReference>
<feature type="domain" description="Glycosyltransferase 2-like" evidence="1">
    <location>
        <begin position="11"/>
        <end position="172"/>
    </location>
</feature>
<reference evidence="2" key="1">
    <citation type="submission" date="2020-01" db="EMBL/GenBank/DDBJ databases">
        <authorList>
            <person name="Meier V. D."/>
            <person name="Meier V D."/>
        </authorList>
    </citation>
    <scope>NUCLEOTIDE SEQUENCE</scope>
    <source>
        <strain evidence="2">HLG_WM_MAG_07</strain>
    </source>
</reference>
<dbReference type="InterPro" id="IPR001173">
    <property type="entry name" value="Glyco_trans_2-like"/>
</dbReference>
<protein>
    <submittedName>
        <fullName evidence="2">Alpha-L-Rha alpha-1,3-L-rhamnosyltransferase (EC)</fullName>
        <ecNumber evidence="2">2.4.1.-</ecNumber>
    </submittedName>
</protein>
<accession>A0A6S6T2Q1</accession>
<dbReference type="GO" id="GO:0016758">
    <property type="term" value="F:hexosyltransferase activity"/>
    <property type="evidence" value="ECO:0007669"/>
    <property type="project" value="UniProtKB-ARBA"/>
</dbReference>
<gene>
    <name evidence="2" type="ORF">HELGO_WM38123</name>
</gene>
<dbReference type="PANTHER" id="PTHR22916">
    <property type="entry name" value="GLYCOSYLTRANSFERASE"/>
    <property type="match status" value="1"/>
</dbReference>
<organism evidence="2">
    <name type="scientific">uncultured Thiotrichaceae bacterium</name>
    <dbReference type="NCBI Taxonomy" id="298394"/>
    <lineage>
        <taxon>Bacteria</taxon>
        <taxon>Pseudomonadati</taxon>
        <taxon>Pseudomonadota</taxon>
        <taxon>Gammaproteobacteria</taxon>
        <taxon>Thiotrichales</taxon>
        <taxon>Thiotrichaceae</taxon>
        <taxon>environmental samples</taxon>
    </lineage>
</organism>
<dbReference type="Gene3D" id="3.90.550.10">
    <property type="entry name" value="Spore Coat Polysaccharide Biosynthesis Protein SpsA, Chain A"/>
    <property type="match status" value="1"/>
</dbReference>
<dbReference type="Pfam" id="PF00535">
    <property type="entry name" value="Glycos_transf_2"/>
    <property type="match status" value="1"/>
</dbReference>
<dbReference type="AlphaFoldDB" id="A0A6S6T2Q1"/>
<dbReference type="EMBL" id="CACVAY010000058">
    <property type="protein sequence ID" value="CAA6812953.1"/>
    <property type="molecule type" value="Genomic_DNA"/>
</dbReference>
<dbReference type="PANTHER" id="PTHR22916:SF3">
    <property type="entry name" value="UDP-GLCNAC:BETAGAL BETA-1,3-N-ACETYLGLUCOSAMINYLTRANSFERASE-LIKE PROTEIN 1"/>
    <property type="match status" value="1"/>
</dbReference>
<dbReference type="EC" id="2.4.1.-" evidence="2"/>
<evidence type="ECO:0000259" key="1">
    <source>
        <dbReference type="Pfam" id="PF00535"/>
    </source>
</evidence>
<evidence type="ECO:0000313" key="2">
    <source>
        <dbReference type="EMBL" id="CAA6812953.1"/>
    </source>
</evidence>
<keyword evidence="2" id="KW-0808">Transferase</keyword>